<evidence type="ECO:0000313" key="2">
    <source>
        <dbReference type="Proteomes" id="UP000547931"/>
    </source>
</evidence>
<keyword evidence="2" id="KW-1185">Reference proteome</keyword>
<reference evidence="1 2" key="1">
    <citation type="submission" date="2018-02" db="EMBL/GenBank/DDBJ databases">
        <authorList>
            <person name="Machado R.A."/>
        </authorList>
    </citation>
    <scope>NUCLEOTIDE SEQUENCE [LARGE SCALE GENOMIC DNA]</scope>
    <source>
        <strain evidence="1 2">DSM 23271</strain>
    </source>
</reference>
<proteinExistence type="predicted"/>
<dbReference type="Proteomes" id="UP000547931">
    <property type="component" value="Unassembled WGS sequence"/>
</dbReference>
<sequence>MTTKTVYINPGQSFEIYTHGNILFPTHYPEAIIKNNSLAPIRAVNYWAAPIGDYNQYTYIEVYPGETKTLTAPINAIYFYRIVIINLSDSITAEIEVTSQIWNWG</sequence>
<dbReference type="RefSeq" id="WP_166290401.1">
    <property type="nucleotide sequence ID" value="NZ_CAWPIE010000018.1"/>
</dbReference>
<evidence type="ECO:0000313" key="1">
    <source>
        <dbReference type="EMBL" id="NHB97680.1"/>
    </source>
</evidence>
<protein>
    <submittedName>
        <fullName evidence="1">Uncharacterized protein</fullName>
    </submittedName>
</protein>
<comment type="caution">
    <text evidence="1">The sequence shown here is derived from an EMBL/GenBank/DDBJ whole genome shotgun (WGS) entry which is preliminary data.</text>
</comment>
<dbReference type="EMBL" id="PUJV01000018">
    <property type="protein sequence ID" value="NHB97680.1"/>
    <property type="molecule type" value="Genomic_DNA"/>
</dbReference>
<name>A0A7X5QNP2_9GAMM</name>
<gene>
    <name evidence="1" type="ORF">C5470_15360</name>
</gene>
<accession>A0A7X5QNP2</accession>
<dbReference type="AlphaFoldDB" id="A0A7X5QNP2"/>
<organism evidence="1 2">
    <name type="scientific">Photorhabdus stackebrandtii</name>
    <dbReference type="NCBI Taxonomy" id="1123042"/>
    <lineage>
        <taxon>Bacteria</taxon>
        <taxon>Pseudomonadati</taxon>
        <taxon>Pseudomonadota</taxon>
        <taxon>Gammaproteobacteria</taxon>
        <taxon>Enterobacterales</taxon>
        <taxon>Morganellaceae</taxon>
        <taxon>Photorhabdus</taxon>
    </lineage>
</organism>